<evidence type="ECO:0000256" key="5">
    <source>
        <dbReference type="ARBA" id="ARBA00007434"/>
    </source>
</evidence>
<dbReference type="SMART" id="SM00504">
    <property type="entry name" value="Ubox"/>
    <property type="match status" value="1"/>
</dbReference>
<dbReference type="GO" id="GO:0036503">
    <property type="term" value="P:ERAD pathway"/>
    <property type="evidence" value="ECO:0007669"/>
    <property type="project" value="InterPro"/>
</dbReference>
<evidence type="ECO:0000256" key="7">
    <source>
        <dbReference type="ARBA" id="ARBA00022490"/>
    </source>
</evidence>
<accession>A0A1B6DFQ4</accession>
<dbReference type="GO" id="GO:0034450">
    <property type="term" value="F:ubiquitin-ubiquitin ligase activity"/>
    <property type="evidence" value="ECO:0007669"/>
    <property type="project" value="InterPro"/>
</dbReference>
<evidence type="ECO:0000256" key="14">
    <source>
        <dbReference type="ARBA" id="ARBA00072779"/>
    </source>
</evidence>
<feature type="region of interest" description="Disordered" evidence="17">
    <location>
        <begin position="1"/>
        <end position="93"/>
    </location>
</feature>
<keyword evidence="7" id="KW-0963">Cytoplasm</keyword>
<dbReference type="PANTHER" id="PTHR13931">
    <property type="entry name" value="UBIQUITINATION FACTOR E4"/>
    <property type="match status" value="1"/>
</dbReference>
<evidence type="ECO:0000256" key="8">
    <source>
        <dbReference type="ARBA" id="ARBA00022553"/>
    </source>
</evidence>
<dbReference type="GO" id="GO:0000151">
    <property type="term" value="C:ubiquitin ligase complex"/>
    <property type="evidence" value="ECO:0007669"/>
    <property type="project" value="InterPro"/>
</dbReference>
<comment type="subcellular location">
    <subcellularLocation>
        <location evidence="3">Cytoplasm</location>
    </subcellularLocation>
    <subcellularLocation>
        <location evidence="2">Nucleus</location>
    </subcellularLocation>
</comment>
<evidence type="ECO:0000256" key="9">
    <source>
        <dbReference type="ARBA" id="ARBA00022679"/>
    </source>
</evidence>
<evidence type="ECO:0000259" key="18">
    <source>
        <dbReference type="PROSITE" id="PS51698"/>
    </source>
</evidence>
<dbReference type="EMBL" id="GEDC01012791">
    <property type="protein sequence ID" value="JAS24507.1"/>
    <property type="molecule type" value="Transcribed_RNA"/>
</dbReference>
<evidence type="ECO:0000256" key="12">
    <source>
        <dbReference type="ARBA" id="ARBA00023242"/>
    </source>
</evidence>
<evidence type="ECO:0000256" key="2">
    <source>
        <dbReference type="ARBA" id="ARBA00004123"/>
    </source>
</evidence>
<comment type="function">
    <text evidence="13">Ubiquitin-protein ligase that probably functions as an E3 ligase in conjunction with specific E1 and E2 ligases. May also function as an E4 ligase mediating the assembly of polyubiquitin chains on substrates ubiquitinated by another E3 ubiquitin ligase. May regulate myosin assembly in striated muscles together with STUB1 and VCP/p97 by targeting myosin chaperone UNC45B for proteasomal degradation.</text>
</comment>
<sequence>MSELSQEEIRRKRLARLQVSPTQSPSTSNNGLPTSPSPISSPTTQLATPSFFVTPSTPVNRSTPPPQKSDSQSTDTSSQMEIEESAQSEDKVVTAASSQVDVDSGIENMEVEESKVVKTPSEISEELVHSVISKVLVVSWTQKTDSSIFLPETAESFNRSLSDSPPIEHQDLINQCLIEVLFLIASGESGVGLSLPSSASTESKLETKSSSPPAPRSLTNEGILYLTECYARVSVEEKNHPRRSSIPPLNIVLSELRAQCVQYTSLILQGVLFDDVNERLGPLTSPLLQPVLSQSLPRGFIPELLTRTQANPEILHKVFSPLLQGLFRSMEMSSIVGNTHRKPIEALSELVEMKCGTASNIRPICSLITHQVQFLPDLVTTSVGREISRTSFLGPFLGVSVFAEDEPKVAEKYFSGNTMSDRSLQLTLQQELDQTRVLLHKIFHDILLNGSSREPMLAYIAALLRNNEKRARIQSEEVTLAGDGFMFNLLSVMQLLAVKVKLDKVDPFYPFHPSSLVDIKNYTKLKLTSQEVSDWLDELNNSKGPKWKEPQFNTHCWFLTLHCHHLSLLPACQKYQRRLRAMRDLQKLVEEMTNTESHWKSLPFSGRNRALIKRWKHQIKKLTRSKACADAGLLDKNLTRRSLQFYTSVAEFLLCILYDQPFSTPSYVFRTLPLPTDAPQLFYALPEWYIEDIAEFLLFALQFVPVVITENMDDSMISWLLVTICTPQCIKNPYLVAKIIEVLFVLNPGIHASVDVLHAKIMSHPISEQYLPSFLMKFYTDVETTGSSSEFYDKFTIRYHISLILKGMWESPIHRQAVINESRSGNQFVKFINMLMNDTTFLLDESLETLKRIHELQELMADKTAWAQVPTDQQQARSRQLTADERQCRSYLTLARETVDMFHYLTVEIKEPFLRPELVDRLSAMLNFNLQQLCGPKCKNLKVNAPEKYGFDPRRLLNQLADIYLHLDCQEFAAAMAADERSFRKELFEEAAVKMERAVIKTNSEIERFRSLAKRAAEIAIQNIKREVDYSDAPEEFRDPLMDSLMEDPVLLPSGKVMDRSIIMRHLLNSLSDPFTRQPLSEDMLLPANELKQRIEAWKDEKRKAASL</sequence>
<comment type="catalytic activity">
    <reaction evidence="1">
        <text>S-ubiquitinyl-[E2 ubiquitin-conjugating enzyme]-L-cysteine + [acceptor protein]-L-lysine = [E2 ubiquitin-conjugating enzyme]-L-cysteine + N(6)-ubiquitinyl-[acceptor protein]-L-lysine.</text>
        <dbReference type="EC" id="2.3.2.27"/>
    </reaction>
</comment>
<dbReference type="Pfam" id="PF10408">
    <property type="entry name" value="Ufd2P_core"/>
    <property type="match status" value="1"/>
</dbReference>
<dbReference type="PANTHER" id="PTHR13931:SF2">
    <property type="entry name" value="UBIQUITIN CONJUGATION FACTOR E4 B"/>
    <property type="match status" value="1"/>
</dbReference>
<keyword evidence="11" id="KW-0007">Acetylation</keyword>
<feature type="domain" description="U-box" evidence="18">
    <location>
        <begin position="1032"/>
        <end position="1105"/>
    </location>
</feature>
<dbReference type="FunFam" id="3.30.40.10:FF:000060">
    <property type="entry name" value="ubiquitin conjugation factor E4 B"/>
    <property type="match status" value="1"/>
</dbReference>
<evidence type="ECO:0000256" key="1">
    <source>
        <dbReference type="ARBA" id="ARBA00000900"/>
    </source>
</evidence>
<dbReference type="Gene3D" id="3.30.40.10">
    <property type="entry name" value="Zinc/RING finger domain, C3HC4 (zinc finger)"/>
    <property type="match status" value="1"/>
</dbReference>
<dbReference type="PROSITE" id="PS51698">
    <property type="entry name" value="U_BOX"/>
    <property type="match status" value="1"/>
</dbReference>
<dbReference type="SUPFAM" id="SSF57850">
    <property type="entry name" value="RING/U-box"/>
    <property type="match status" value="1"/>
</dbReference>
<proteinExistence type="inferred from homology"/>
<feature type="compositionally biased region" description="Polar residues" evidence="17">
    <location>
        <begin position="19"/>
        <end position="32"/>
    </location>
</feature>
<dbReference type="GO" id="GO:0000209">
    <property type="term" value="P:protein polyubiquitination"/>
    <property type="evidence" value="ECO:0007669"/>
    <property type="project" value="TreeGrafter"/>
</dbReference>
<keyword evidence="8" id="KW-0597">Phosphoprotein</keyword>
<feature type="region of interest" description="Disordered" evidence="17">
    <location>
        <begin position="195"/>
        <end position="218"/>
    </location>
</feature>
<dbReference type="GO" id="GO:0006511">
    <property type="term" value="P:ubiquitin-dependent protein catabolic process"/>
    <property type="evidence" value="ECO:0007669"/>
    <property type="project" value="InterPro"/>
</dbReference>
<evidence type="ECO:0000256" key="10">
    <source>
        <dbReference type="ARBA" id="ARBA00022786"/>
    </source>
</evidence>
<dbReference type="InterPro" id="IPR013083">
    <property type="entry name" value="Znf_RING/FYVE/PHD"/>
</dbReference>
<evidence type="ECO:0000256" key="11">
    <source>
        <dbReference type="ARBA" id="ARBA00022990"/>
    </source>
</evidence>
<dbReference type="CDD" id="cd16658">
    <property type="entry name" value="RING-Ubox_UBE4B"/>
    <property type="match status" value="1"/>
</dbReference>
<feature type="compositionally biased region" description="Low complexity" evidence="17">
    <location>
        <begin position="33"/>
        <end position="44"/>
    </location>
</feature>
<name>A0A1B6DFQ4_9HEMI</name>
<evidence type="ECO:0000256" key="16">
    <source>
        <dbReference type="ARBA" id="ARBA00083610"/>
    </source>
</evidence>
<dbReference type="UniPathway" id="UPA00143"/>
<organism evidence="19">
    <name type="scientific">Clastoptera arizonana</name>
    <name type="common">Arizona spittle bug</name>
    <dbReference type="NCBI Taxonomy" id="38151"/>
    <lineage>
        <taxon>Eukaryota</taxon>
        <taxon>Metazoa</taxon>
        <taxon>Ecdysozoa</taxon>
        <taxon>Arthropoda</taxon>
        <taxon>Hexapoda</taxon>
        <taxon>Insecta</taxon>
        <taxon>Pterygota</taxon>
        <taxon>Neoptera</taxon>
        <taxon>Paraneoptera</taxon>
        <taxon>Hemiptera</taxon>
        <taxon>Auchenorrhyncha</taxon>
        <taxon>Cercopoidea</taxon>
        <taxon>Clastopteridae</taxon>
        <taxon>Clastoptera</taxon>
    </lineage>
</organism>
<evidence type="ECO:0000256" key="13">
    <source>
        <dbReference type="ARBA" id="ARBA00056267"/>
    </source>
</evidence>
<evidence type="ECO:0000256" key="17">
    <source>
        <dbReference type="SAM" id="MobiDB-lite"/>
    </source>
</evidence>
<keyword evidence="12" id="KW-0539">Nucleus</keyword>
<keyword evidence="9" id="KW-0808">Transferase</keyword>
<protein>
    <recommendedName>
        <fullName evidence="14">Ubiquitin conjugation factor E4 B</fullName>
        <ecNumber evidence="6">2.3.2.27</ecNumber>
    </recommendedName>
    <alternativeName>
        <fullName evidence="16">RING-type E3 ubiquitin transferase E4 B</fullName>
    </alternativeName>
    <alternativeName>
        <fullName evidence="15">Ubiquitin fusion degradation protein 2</fullName>
    </alternativeName>
</protein>
<evidence type="ECO:0000256" key="3">
    <source>
        <dbReference type="ARBA" id="ARBA00004496"/>
    </source>
</evidence>
<dbReference type="AlphaFoldDB" id="A0A1B6DFQ4"/>
<dbReference type="GO" id="GO:0005634">
    <property type="term" value="C:nucleus"/>
    <property type="evidence" value="ECO:0007669"/>
    <property type="project" value="UniProtKB-SubCell"/>
</dbReference>
<dbReference type="GO" id="GO:0005737">
    <property type="term" value="C:cytoplasm"/>
    <property type="evidence" value="ECO:0007669"/>
    <property type="project" value="UniProtKB-SubCell"/>
</dbReference>
<gene>
    <name evidence="19" type="ORF">g.22728</name>
</gene>
<evidence type="ECO:0000313" key="19">
    <source>
        <dbReference type="EMBL" id="JAS24507.1"/>
    </source>
</evidence>
<dbReference type="EC" id="2.3.2.27" evidence="6"/>
<comment type="pathway">
    <text evidence="4">Protein modification; protein ubiquitination.</text>
</comment>
<dbReference type="InterPro" id="IPR003613">
    <property type="entry name" value="Ubox_domain"/>
</dbReference>
<keyword evidence="10" id="KW-0833">Ubl conjugation pathway</keyword>
<dbReference type="InterPro" id="IPR045132">
    <property type="entry name" value="UBE4"/>
</dbReference>
<feature type="compositionally biased region" description="Polar residues" evidence="17">
    <location>
        <begin position="45"/>
        <end position="62"/>
    </location>
</feature>
<comment type="similarity">
    <text evidence="5">Belongs to the ubiquitin conjugation factor E4 family.</text>
</comment>
<reference evidence="19" key="1">
    <citation type="submission" date="2015-12" db="EMBL/GenBank/DDBJ databases">
        <title>De novo transcriptome assembly of four potential Pierce s Disease insect vectors from Arizona vineyards.</title>
        <authorList>
            <person name="Tassone E.E."/>
        </authorList>
    </citation>
    <scope>NUCLEOTIDE SEQUENCE</scope>
</reference>
<evidence type="ECO:0000256" key="6">
    <source>
        <dbReference type="ARBA" id="ARBA00012483"/>
    </source>
</evidence>
<feature type="compositionally biased region" description="Low complexity" evidence="17">
    <location>
        <begin position="69"/>
        <end position="79"/>
    </location>
</feature>
<evidence type="ECO:0000256" key="15">
    <source>
        <dbReference type="ARBA" id="ARBA00081821"/>
    </source>
</evidence>
<dbReference type="Pfam" id="PF04564">
    <property type="entry name" value="U-box"/>
    <property type="match status" value="1"/>
</dbReference>
<dbReference type="InterPro" id="IPR019474">
    <property type="entry name" value="Ub_conjug_fac_E4_core"/>
</dbReference>
<evidence type="ECO:0000256" key="4">
    <source>
        <dbReference type="ARBA" id="ARBA00004906"/>
    </source>
</evidence>